<dbReference type="Pfam" id="PF13466">
    <property type="entry name" value="STAS_2"/>
    <property type="match status" value="1"/>
</dbReference>
<evidence type="ECO:0000313" key="4">
    <source>
        <dbReference type="Proteomes" id="UP000231962"/>
    </source>
</evidence>
<reference evidence="4 5" key="1">
    <citation type="submission" date="2017-07" db="EMBL/GenBank/DDBJ databases">
        <title>Leptospira spp. isolated from tropical soils.</title>
        <authorList>
            <person name="Thibeaux R."/>
            <person name="Iraola G."/>
            <person name="Ferres I."/>
            <person name="Bierque E."/>
            <person name="Girault D."/>
            <person name="Soupe-Gilbert M.-E."/>
            <person name="Picardeau M."/>
            <person name="Goarant C."/>
        </authorList>
    </citation>
    <scope>NUCLEOTIDE SEQUENCE [LARGE SCALE GENOMIC DNA]</scope>
    <source>
        <strain evidence="3 5">FH1-B-B1</strain>
        <strain evidence="2 4">FH1-B-C1</strain>
    </source>
</reference>
<evidence type="ECO:0000313" key="2">
    <source>
        <dbReference type="EMBL" id="PJZ69513.1"/>
    </source>
</evidence>
<organism evidence="3 5">
    <name type="scientific">Leptospira perolatii</name>
    <dbReference type="NCBI Taxonomy" id="2023191"/>
    <lineage>
        <taxon>Bacteria</taxon>
        <taxon>Pseudomonadati</taxon>
        <taxon>Spirochaetota</taxon>
        <taxon>Spirochaetia</taxon>
        <taxon>Leptospirales</taxon>
        <taxon>Leptospiraceae</taxon>
        <taxon>Leptospira</taxon>
    </lineage>
</organism>
<dbReference type="PROSITE" id="PS50801">
    <property type="entry name" value="STAS"/>
    <property type="match status" value="1"/>
</dbReference>
<dbReference type="Proteomes" id="UP000231962">
    <property type="component" value="Unassembled WGS sequence"/>
</dbReference>
<protein>
    <recommendedName>
        <fullName evidence="1">STAS domain-containing protein</fullName>
    </recommendedName>
</protein>
<dbReference type="EMBL" id="NPDZ01000014">
    <property type="protein sequence ID" value="PJZ72028.1"/>
    <property type="molecule type" value="Genomic_DNA"/>
</dbReference>
<feature type="domain" description="STAS" evidence="1">
    <location>
        <begin position="37"/>
        <end position="119"/>
    </location>
</feature>
<name>A0A2M9ZIZ6_9LEPT</name>
<evidence type="ECO:0000313" key="5">
    <source>
        <dbReference type="Proteomes" id="UP000231990"/>
    </source>
</evidence>
<dbReference type="AlphaFoldDB" id="A0A2M9ZIZ6"/>
<dbReference type="RefSeq" id="WP_100714074.1">
    <property type="nucleotide sequence ID" value="NZ_NPDY01000009.1"/>
</dbReference>
<dbReference type="PANTHER" id="PTHR35849:SF2">
    <property type="entry name" value="BLR2341 PROTEIN"/>
    <property type="match status" value="1"/>
</dbReference>
<evidence type="ECO:0000313" key="3">
    <source>
        <dbReference type="EMBL" id="PJZ72028.1"/>
    </source>
</evidence>
<dbReference type="OrthoDB" id="328648at2"/>
<sequence>MEIQIFSFTSSNGISNTVAYKIILEGDASECLKSEWKSVLSSVLASSPSRIEIDLASVRKVDSSFIQSLIVLKKQSYRKGWSLVLSNHSPALLEYFNLFGLIGYFRDVIKLSKNELAPY</sequence>
<proteinExistence type="predicted"/>
<dbReference type="Proteomes" id="UP000231990">
    <property type="component" value="Unassembled WGS sequence"/>
</dbReference>
<accession>A0A2M9ZIZ6</accession>
<dbReference type="InterPro" id="IPR002645">
    <property type="entry name" value="STAS_dom"/>
</dbReference>
<keyword evidence="4" id="KW-1185">Reference proteome</keyword>
<dbReference type="Gene3D" id="3.30.750.24">
    <property type="entry name" value="STAS domain"/>
    <property type="match status" value="1"/>
</dbReference>
<dbReference type="CDD" id="cd07043">
    <property type="entry name" value="STAS_anti-anti-sigma_factors"/>
    <property type="match status" value="1"/>
</dbReference>
<dbReference type="PANTHER" id="PTHR35849">
    <property type="entry name" value="BLR2341 PROTEIN"/>
    <property type="match status" value="1"/>
</dbReference>
<gene>
    <name evidence="2" type="ORF">CH360_10940</name>
    <name evidence="3" type="ORF">CH373_16340</name>
</gene>
<comment type="caution">
    <text evidence="3">The sequence shown here is derived from an EMBL/GenBank/DDBJ whole genome shotgun (WGS) entry which is preliminary data.</text>
</comment>
<dbReference type="InterPro" id="IPR052746">
    <property type="entry name" value="MlaB_ABC_Transporter"/>
</dbReference>
<evidence type="ECO:0000259" key="1">
    <source>
        <dbReference type="PROSITE" id="PS50801"/>
    </source>
</evidence>
<dbReference type="InterPro" id="IPR058548">
    <property type="entry name" value="MlaB-like_STAS"/>
</dbReference>
<dbReference type="InterPro" id="IPR036513">
    <property type="entry name" value="STAS_dom_sf"/>
</dbReference>
<dbReference type="SUPFAM" id="SSF52091">
    <property type="entry name" value="SpoIIaa-like"/>
    <property type="match status" value="1"/>
</dbReference>
<dbReference type="EMBL" id="NPDY01000009">
    <property type="protein sequence ID" value="PJZ69513.1"/>
    <property type="molecule type" value="Genomic_DNA"/>
</dbReference>